<reference evidence="2 3" key="1">
    <citation type="submission" date="2018-05" db="EMBL/GenBank/DDBJ databases">
        <title>Comparative genomics of bacterial root endophytes of switchgrass collected from native prairies over two seasons.</title>
        <authorList>
            <person name="Tang Y."/>
        </authorList>
    </citation>
    <scope>NUCLEOTIDE SEQUENCE [LARGE SCALE GENOMIC DNA]</scope>
    <source>
        <strain evidence="2 3">NFIX32</strain>
    </source>
</reference>
<dbReference type="EMBL" id="QJJY01000002">
    <property type="protein sequence ID" value="PXX39189.1"/>
    <property type="molecule type" value="Genomic_DNA"/>
</dbReference>
<dbReference type="Proteomes" id="UP000247755">
    <property type="component" value="Unassembled WGS sequence"/>
</dbReference>
<feature type="region of interest" description="Disordered" evidence="1">
    <location>
        <begin position="15"/>
        <end position="54"/>
    </location>
</feature>
<proteinExistence type="predicted"/>
<feature type="compositionally biased region" description="Polar residues" evidence="1">
    <location>
        <begin position="259"/>
        <end position="271"/>
    </location>
</feature>
<protein>
    <submittedName>
        <fullName evidence="2">Uncharacterized protein</fullName>
    </submittedName>
</protein>
<evidence type="ECO:0000256" key="1">
    <source>
        <dbReference type="SAM" id="MobiDB-lite"/>
    </source>
</evidence>
<dbReference type="AlphaFoldDB" id="A0A318IUT7"/>
<sequence length="347" mass="38396">MSRFATRFPRRGRHGCLCRTAHRPHDSIAPRPRRRRARPPSHRSARSRTAVRPRMDLSRRARCAARQALPRHTDDVLHRRRPASSRVPLAAMARGGVSTESGRGAGRAGCSCRQTLPAHRPGLSRPTCDVRNLLEHRRVRHHRLADRRARTVHGLRACAHDPDGRHCAGPHHVIDRYRASCRSSVRYVDKHVTSAHGGDTRHEDCRIATGHASCRASSGVASHKGNVRRAARRRCIAASNKRHAQDSGPGPDTDRAATGCTSASPEQCSQHSRPRSARPAAALDGHTRCTRHTRRSAHADRDGKYAARRAACPCGACAGRRLRLDVATVPSSRHRHTRRVRALTVAQ</sequence>
<evidence type="ECO:0000313" key="2">
    <source>
        <dbReference type="EMBL" id="PXX39189.1"/>
    </source>
</evidence>
<evidence type="ECO:0000313" key="3">
    <source>
        <dbReference type="Proteomes" id="UP000247755"/>
    </source>
</evidence>
<organism evidence="2 3">
    <name type="scientific">Burkholderia pyrrocinia</name>
    <name type="common">Pseudomonas pyrrocinia</name>
    <dbReference type="NCBI Taxonomy" id="60550"/>
    <lineage>
        <taxon>Bacteria</taxon>
        <taxon>Pseudomonadati</taxon>
        <taxon>Pseudomonadota</taxon>
        <taxon>Betaproteobacteria</taxon>
        <taxon>Burkholderiales</taxon>
        <taxon>Burkholderiaceae</taxon>
        <taxon>Burkholderia</taxon>
        <taxon>Burkholderia cepacia complex</taxon>
    </lineage>
</organism>
<feature type="region of interest" description="Disordered" evidence="1">
    <location>
        <begin position="238"/>
        <end position="302"/>
    </location>
</feature>
<name>A0A318IUT7_BURPY</name>
<comment type="caution">
    <text evidence="2">The sequence shown here is derived from an EMBL/GenBank/DDBJ whole genome shotgun (WGS) entry which is preliminary data.</text>
</comment>
<gene>
    <name evidence="2" type="ORF">NA66_1002309</name>
</gene>
<feature type="compositionally biased region" description="Basic residues" evidence="1">
    <location>
        <begin position="31"/>
        <end position="51"/>
    </location>
</feature>
<accession>A0A318IUT7</accession>